<proteinExistence type="predicted"/>
<reference evidence="2" key="4">
    <citation type="journal article" date="2022" name="Res Sq">
        <title>Comparative Genomics Reveals Insights into the Divergent Evolution of Astigmatic Mites and Household Pest Adaptations.</title>
        <authorList>
            <person name="Xiong Q."/>
            <person name="Wan A.T.-Y."/>
            <person name="Liu X.-Y."/>
            <person name="Fung C.S.-H."/>
            <person name="Xiao X."/>
            <person name="Malainual N."/>
            <person name="Hou J."/>
            <person name="Wang L."/>
            <person name="Wang M."/>
            <person name="Yang K."/>
            <person name="Cui Y."/>
            <person name="Leung E."/>
            <person name="Nong W."/>
            <person name="Shin S.-K."/>
            <person name="Au S."/>
            <person name="Jeong K.Y."/>
            <person name="Chew F.T."/>
            <person name="Hui J."/>
            <person name="Leung T.F."/>
            <person name="Tungtrongchitr A."/>
            <person name="Zhong N."/>
            <person name="Liu Z."/>
            <person name="Tsui S."/>
        </authorList>
    </citation>
    <scope>NUCLEOTIDE SEQUENCE</scope>
    <source>
        <strain evidence="2">Derf</strain>
        <tissue evidence="2">Whole organism</tissue>
    </source>
</reference>
<dbReference type="InterPro" id="IPR031620">
    <property type="entry name" value="DCAF17"/>
</dbReference>
<name>A0A922LC55_DERFA</name>
<dbReference type="GO" id="GO:0016567">
    <property type="term" value="P:protein ubiquitination"/>
    <property type="evidence" value="ECO:0007669"/>
    <property type="project" value="InterPro"/>
</dbReference>
<gene>
    <name evidence="2" type="ORF">DERF_006463</name>
    <name evidence="1" type="ORF">HUG17_2830</name>
</gene>
<dbReference type="AlphaFoldDB" id="A0A922LC55"/>
<reference evidence="2" key="1">
    <citation type="submission" date="2013-05" db="EMBL/GenBank/DDBJ databases">
        <authorList>
            <person name="Yim A.K.Y."/>
            <person name="Chan T.F."/>
            <person name="Ji K.M."/>
            <person name="Liu X.Y."/>
            <person name="Zhou J.W."/>
            <person name="Li R.Q."/>
            <person name="Yang K.Y."/>
            <person name="Li J."/>
            <person name="Li M."/>
            <person name="Law P.T.W."/>
            <person name="Wu Y.L."/>
            <person name="Cai Z.L."/>
            <person name="Qin H."/>
            <person name="Bao Y."/>
            <person name="Leung R.K.K."/>
            <person name="Ng P.K.S."/>
            <person name="Zou J."/>
            <person name="Zhong X.J."/>
            <person name="Ran P.X."/>
            <person name="Zhong N.S."/>
            <person name="Liu Z.G."/>
            <person name="Tsui S.K.W."/>
        </authorList>
    </citation>
    <scope>NUCLEOTIDE SEQUENCE</scope>
    <source>
        <strain evidence="2">Derf</strain>
        <tissue evidence="2">Whole organism</tissue>
    </source>
</reference>
<dbReference type="EMBL" id="ASGP02000002">
    <property type="protein sequence ID" value="KAH9522910.1"/>
    <property type="molecule type" value="Genomic_DNA"/>
</dbReference>
<evidence type="ECO:0000313" key="2">
    <source>
        <dbReference type="EMBL" id="KAH9522910.1"/>
    </source>
</evidence>
<organism evidence="2 3">
    <name type="scientific">Dermatophagoides farinae</name>
    <name type="common">American house dust mite</name>
    <dbReference type="NCBI Taxonomy" id="6954"/>
    <lineage>
        <taxon>Eukaryota</taxon>
        <taxon>Metazoa</taxon>
        <taxon>Ecdysozoa</taxon>
        <taxon>Arthropoda</taxon>
        <taxon>Chelicerata</taxon>
        <taxon>Arachnida</taxon>
        <taxon>Acari</taxon>
        <taxon>Acariformes</taxon>
        <taxon>Sarcoptiformes</taxon>
        <taxon>Astigmata</taxon>
        <taxon>Psoroptidia</taxon>
        <taxon>Analgoidea</taxon>
        <taxon>Pyroglyphidae</taxon>
        <taxon>Dermatophagoidinae</taxon>
        <taxon>Dermatophagoides</taxon>
    </lineage>
</organism>
<comment type="caution">
    <text evidence="2">The sequence shown here is derived from an EMBL/GenBank/DDBJ whole genome shotgun (WGS) entry which is preliminary data.</text>
</comment>
<keyword evidence="3" id="KW-1185">Reference proteome</keyword>
<evidence type="ECO:0000313" key="3">
    <source>
        <dbReference type="Proteomes" id="UP000790347"/>
    </source>
</evidence>
<dbReference type="Proteomes" id="UP000828236">
    <property type="component" value="Unassembled WGS sequence"/>
</dbReference>
<evidence type="ECO:0000313" key="1">
    <source>
        <dbReference type="EMBL" id="KAH7638797.1"/>
    </source>
</evidence>
<accession>A0A922LC55</accession>
<protein>
    <submittedName>
        <fullName evidence="2">Uncharacterized protein</fullName>
    </submittedName>
</protein>
<dbReference type="Proteomes" id="UP000790347">
    <property type="component" value="Unassembled WGS sequence"/>
</dbReference>
<dbReference type="OrthoDB" id="10468789at2759"/>
<sequence length="532" mass="63731">MKRKKLSIFRLLQERELGNYHQSPWLFQEHVQKSLIRMPGHYKFSKKQQYYSLIVVDDLSIYSNRMAERYTLTKNPNNNDIQLQPLYPSTTTTQQSFPYKRFLDYILITSLLWSCDKVPLPKQDFLDGFYCLVLKRIPELNTMSTILYIQSHRTGEILQSLPLTIDSNRQHNFRELEYDFNNQQLIIHTRSTQILSKRLLSTTQTIITFSLIIFKLFPFRLRTFIDFTRKATGHITKWMISIQNNLLMFITAKNTFSIYDLDEILKLNGYDPSTLMNIDYQQQQFLKPNCCVQQMPTCLYRFKCDHIEFIPPIPWLFFAQIQRSGFSCYYVYEFPKTGEHYRGYRQYLFDDSPSLNAELFEQQIYFDGIQRLIYYVTSGYLAIYRHHPHDIQRIYVVPKEIDMEKIQKIKVSELRMNNYNDNFEQTESSSSSLSIIMSDYLDQLDTMLLLTIDVNHSNSMQLHIVNDLSSSTITTIKTSQIRHIELKEIEYFEDHEYKIHWRNNFLIMISERRQYTQCLYVYQFESDSIINQ</sequence>
<dbReference type="Pfam" id="PF15802">
    <property type="entry name" value="DCAF17"/>
    <property type="match status" value="1"/>
</dbReference>
<dbReference type="EMBL" id="SDOV01000007">
    <property type="protein sequence ID" value="KAH7638797.1"/>
    <property type="molecule type" value="Genomic_DNA"/>
</dbReference>
<reference evidence="1" key="2">
    <citation type="submission" date="2020-06" db="EMBL/GenBank/DDBJ databases">
        <authorList>
            <person name="Ji K."/>
            <person name="Li J."/>
        </authorList>
    </citation>
    <scope>NUCLEOTIDE SEQUENCE</scope>
    <source>
        <strain evidence="1">JKM2019</strain>
        <tissue evidence="1">Whole body</tissue>
    </source>
</reference>
<reference evidence="1" key="3">
    <citation type="journal article" date="2021" name="World Allergy Organ. J.">
        <title>Chromosome-level assembly of Dermatophagoides farinae genome and transcriptome reveals two novel allergens Der f 37 and Der f 39.</title>
        <authorList>
            <person name="Chen J."/>
            <person name="Cai Z."/>
            <person name="Fan D."/>
            <person name="Hu J."/>
            <person name="Hou Y."/>
            <person name="He Y."/>
            <person name="Zhang Z."/>
            <person name="Zhao Z."/>
            <person name="Gao P."/>
            <person name="Hu W."/>
            <person name="Sun J."/>
            <person name="Li J."/>
            <person name="Ji K."/>
        </authorList>
    </citation>
    <scope>NUCLEOTIDE SEQUENCE</scope>
    <source>
        <strain evidence="1">JKM2019</strain>
    </source>
</reference>